<feature type="region of interest" description="Disordered" evidence="1">
    <location>
        <begin position="15"/>
        <end position="34"/>
    </location>
</feature>
<dbReference type="Pfam" id="PF05901">
    <property type="entry name" value="Excalibur"/>
    <property type="match status" value="1"/>
</dbReference>
<evidence type="ECO:0000259" key="3">
    <source>
        <dbReference type="Pfam" id="PF05901"/>
    </source>
</evidence>
<keyword evidence="2" id="KW-1133">Transmembrane helix</keyword>
<comment type="caution">
    <text evidence="4">The sequence shown here is derived from an EMBL/GenBank/DDBJ whole genome shotgun (WGS) entry which is preliminary data.</text>
</comment>
<dbReference type="InterPro" id="IPR008613">
    <property type="entry name" value="Excalibur_Ca-bd_domain"/>
</dbReference>
<protein>
    <submittedName>
        <fullName evidence="4">Excalibur calcium-binding domain-containing protein</fullName>
    </submittedName>
</protein>
<dbReference type="AlphaFoldDB" id="A0A6B2P0R9"/>
<evidence type="ECO:0000256" key="1">
    <source>
        <dbReference type="SAM" id="MobiDB-lite"/>
    </source>
</evidence>
<dbReference type="RefSeq" id="WP_164132758.1">
    <property type="nucleotide sequence ID" value="NZ_JAAGOX010000056.1"/>
</dbReference>
<dbReference type="EMBL" id="JAAGOX010000056">
    <property type="protein sequence ID" value="NDW47745.1"/>
    <property type="molecule type" value="Genomic_DNA"/>
</dbReference>
<keyword evidence="2" id="KW-0812">Transmembrane</keyword>
<reference evidence="4" key="1">
    <citation type="submission" date="2020-02" db="EMBL/GenBank/DDBJ databases">
        <title>Delineation of the pyrene-degrading pathway in Roseobacter clade bacteria by genomic analysis.</title>
        <authorList>
            <person name="Zhou H."/>
            <person name="Wang H."/>
        </authorList>
    </citation>
    <scope>NUCLEOTIDE SEQUENCE</scope>
    <source>
        <strain evidence="4">PrR005</strain>
    </source>
</reference>
<name>A0A6B2P0R9_9RHOB</name>
<feature type="transmembrane region" description="Helical" evidence="2">
    <location>
        <begin position="43"/>
        <end position="63"/>
    </location>
</feature>
<accession>A0A6B2P0R9</accession>
<feature type="region of interest" description="Disordered" evidence="1">
    <location>
        <begin position="119"/>
        <end position="143"/>
    </location>
</feature>
<organism evidence="4">
    <name type="scientific">Ruegeria sp. PrR005</name>
    <dbReference type="NCBI Taxonomy" id="2706882"/>
    <lineage>
        <taxon>Bacteria</taxon>
        <taxon>Pseudomonadati</taxon>
        <taxon>Pseudomonadota</taxon>
        <taxon>Alphaproteobacteria</taxon>
        <taxon>Rhodobacterales</taxon>
        <taxon>Roseobacteraceae</taxon>
        <taxon>Ruegeria</taxon>
    </lineage>
</organism>
<gene>
    <name evidence="4" type="ORF">G0P99_22605</name>
</gene>
<keyword evidence="2" id="KW-0472">Membrane</keyword>
<evidence type="ECO:0000256" key="2">
    <source>
        <dbReference type="SAM" id="Phobius"/>
    </source>
</evidence>
<feature type="domain" description="Excalibur calcium-binding" evidence="3">
    <location>
        <begin position="82"/>
        <end position="114"/>
    </location>
</feature>
<sequence length="143" mass="15110">MSELQAIRQALYPELAQTGQPAPSRRQKRAERTRARALSPLRIVMLLASIPVLTATTALGVFIRTSPYEPELALRHLAALAGCEVAHSVGLAPSQVGGPGYHARNDTDLDGIACDAPPALAAMTPTSDAPPRQQPGAAKFVRP</sequence>
<evidence type="ECO:0000313" key="4">
    <source>
        <dbReference type="EMBL" id="NDW47745.1"/>
    </source>
</evidence>
<proteinExistence type="predicted"/>